<dbReference type="AlphaFoldDB" id="A0A5D0NPG4"/>
<organism evidence="4 5">
    <name type="scientific">Actinomadura chibensis</name>
    <dbReference type="NCBI Taxonomy" id="392828"/>
    <lineage>
        <taxon>Bacteria</taxon>
        <taxon>Bacillati</taxon>
        <taxon>Actinomycetota</taxon>
        <taxon>Actinomycetes</taxon>
        <taxon>Streptosporangiales</taxon>
        <taxon>Thermomonosporaceae</taxon>
        <taxon>Actinomadura</taxon>
    </lineage>
</organism>
<keyword evidence="5" id="KW-1185">Reference proteome</keyword>
<dbReference type="InterPro" id="IPR003594">
    <property type="entry name" value="HATPase_dom"/>
</dbReference>
<dbReference type="InterPro" id="IPR036890">
    <property type="entry name" value="HATPase_C_sf"/>
</dbReference>
<feature type="domain" description="Histidine kinase/HSP90-like ATPase" evidence="3">
    <location>
        <begin position="89"/>
        <end position="201"/>
    </location>
</feature>
<keyword evidence="4" id="KW-0067">ATP-binding</keyword>
<name>A0A5D0NPG4_9ACTN</name>
<dbReference type="CDD" id="cd16936">
    <property type="entry name" value="HATPase_RsbW-like"/>
    <property type="match status" value="1"/>
</dbReference>
<dbReference type="SUPFAM" id="SSF55874">
    <property type="entry name" value="ATPase domain of HSP90 chaperone/DNA topoisomerase II/histidine kinase"/>
    <property type="match status" value="1"/>
</dbReference>
<dbReference type="EMBL" id="VSFG01000002">
    <property type="protein sequence ID" value="TYB46426.1"/>
    <property type="molecule type" value="Genomic_DNA"/>
</dbReference>
<dbReference type="InterPro" id="IPR050267">
    <property type="entry name" value="Anti-sigma-factor_SerPK"/>
</dbReference>
<feature type="region of interest" description="Disordered" evidence="2">
    <location>
        <begin position="1"/>
        <end position="74"/>
    </location>
</feature>
<sequence length="215" mass="23237">MPGLRRPRRQPPAPVPAPRPRGSGPGRHALVKEAFTMSGEHHTIELPSTLPPPHEATEPSGAGQADGASRPNGLRAMDEPAVLLGELTLPAERESVPRARRFGRSVAANSGIGHTGDDAEVLVSELVTNAVRHAPIPGAALRLRLLRAGSRLRIEVHDHSAAVPRQREVDLMEETGRGWFLVAVLADRHGTDHTPSGKSVWCEIRAWPRDERPGH</sequence>
<dbReference type="Gene3D" id="3.30.565.10">
    <property type="entry name" value="Histidine kinase-like ATPase, C-terminal domain"/>
    <property type="match status" value="1"/>
</dbReference>
<evidence type="ECO:0000256" key="1">
    <source>
        <dbReference type="ARBA" id="ARBA00022527"/>
    </source>
</evidence>
<dbReference type="Pfam" id="PF13581">
    <property type="entry name" value="HATPase_c_2"/>
    <property type="match status" value="1"/>
</dbReference>
<dbReference type="PANTHER" id="PTHR35526">
    <property type="entry name" value="ANTI-SIGMA-F FACTOR RSBW-RELATED"/>
    <property type="match status" value="1"/>
</dbReference>
<accession>A0A5D0NPG4</accession>
<dbReference type="STRING" id="1220554.GCA_001552135_07991"/>
<comment type="caution">
    <text evidence="4">The sequence shown here is derived from an EMBL/GenBank/DDBJ whole genome shotgun (WGS) entry which is preliminary data.</text>
</comment>
<keyword evidence="4" id="KW-0547">Nucleotide-binding</keyword>
<evidence type="ECO:0000313" key="4">
    <source>
        <dbReference type="EMBL" id="TYB46426.1"/>
    </source>
</evidence>
<proteinExistence type="predicted"/>
<protein>
    <submittedName>
        <fullName evidence="4">ATP-binding protein</fullName>
    </submittedName>
</protein>
<keyword evidence="1" id="KW-0723">Serine/threonine-protein kinase</keyword>
<evidence type="ECO:0000313" key="5">
    <source>
        <dbReference type="Proteomes" id="UP000323380"/>
    </source>
</evidence>
<dbReference type="GO" id="GO:0005524">
    <property type="term" value="F:ATP binding"/>
    <property type="evidence" value="ECO:0007669"/>
    <property type="project" value="UniProtKB-KW"/>
</dbReference>
<evidence type="ECO:0000259" key="3">
    <source>
        <dbReference type="Pfam" id="PF13581"/>
    </source>
</evidence>
<reference evidence="4 5" key="1">
    <citation type="submission" date="2019-08" db="EMBL/GenBank/DDBJ databases">
        <title>Actinomadura sp. nov. CYP1-5 isolated from mountain soil.</title>
        <authorList>
            <person name="Songsumanus A."/>
            <person name="Kuncharoen N."/>
            <person name="Kudo T."/>
            <person name="Yuki M."/>
            <person name="Igarashi Y."/>
            <person name="Tanasupawat S."/>
        </authorList>
    </citation>
    <scope>NUCLEOTIDE SEQUENCE [LARGE SCALE GENOMIC DNA]</scope>
    <source>
        <strain evidence="4 5">JCM 14158</strain>
    </source>
</reference>
<feature type="compositionally biased region" description="Pro residues" evidence="2">
    <location>
        <begin position="10"/>
        <end position="19"/>
    </location>
</feature>
<keyword evidence="1" id="KW-0808">Transferase</keyword>
<dbReference type="PANTHER" id="PTHR35526:SF3">
    <property type="entry name" value="ANTI-SIGMA-F FACTOR RSBW"/>
    <property type="match status" value="1"/>
</dbReference>
<dbReference type="GO" id="GO:0004674">
    <property type="term" value="F:protein serine/threonine kinase activity"/>
    <property type="evidence" value="ECO:0007669"/>
    <property type="project" value="UniProtKB-KW"/>
</dbReference>
<dbReference type="Proteomes" id="UP000323380">
    <property type="component" value="Unassembled WGS sequence"/>
</dbReference>
<evidence type="ECO:0000256" key="2">
    <source>
        <dbReference type="SAM" id="MobiDB-lite"/>
    </source>
</evidence>
<keyword evidence="1" id="KW-0418">Kinase</keyword>
<gene>
    <name evidence="4" type="ORF">FXF69_14325</name>
</gene>